<evidence type="ECO:0000313" key="3">
    <source>
        <dbReference type="Proteomes" id="UP000178106"/>
    </source>
</evidence>
<gene>
    <name evidence="2" type="ORF">A2494_00505</name>
</gene>
<reference evidence="2 3" key="1">
    <citation type="journal article" date="2016" name="Nat. Commun.">
        <title>Thousands of microbial genomes shed light on interconnected biogeochemical processes in an aquifer system.</title>
        <authorList>
            <person name="Anantharaman K."/>
            <person name="Brown C.T."/>
            <person name="Hug L.A."/>
            <person name="Sharon I."/>
            <person name="Castelle C.J."/>
            <person name="Probst A.J."/>
            <person name="Thomas B.C."/>
            <person name="Singh A."/>
            <person name="Wilkins M.J."/>
            <person name="Karaoz U."/>
            <person name="Brodie E.L."/>
            <person name="Williams K.H."/>
            <person name="Hubbard S.S."/>
            <person name="Banfield J.F."/>
        </authorList>
    </citation>
    <scope>NUCLEOTIDE SEQUENCE [LARGE SCALE GENOMIC DNA]</scope>
</reference>
<accession>A0A1G2DTY6</accession>
<evidence type="ECO:0000256" key="1">
    <source>
        <dbReference type="SAM" id="MobiDB-lite"/>
    </source>
</evidence>
<evidence type="ECO:0000313" key="2">
    <source>
        <dbReference type="EMBL" id="OGZ16350.1"/>
    </source>
</evidence>
<comment type="caution">
    <text evidence="2">The sequence shown here is derived from an EMBL/GenBank/DDBJ whole genome shotgun (WGS) entry which is preliminary data.</text>
</comment>
<protein>
    <submittedName>
        <fullName evidence="2">Uncharacterized protein</fullName>
    </submittedName>
</protein>
<dbReference type="AlphaFoldDB" id="A0A1G2DTY6"/>
<dbReference type="Proteomes" id="UP000178106">
    <property type="component" value="Unassembled WGS sequence"/>
</dbReference>
<name>A0A1G2DTY6_9BACT</name>
<organism evidence="2 3">
    <name type="scientific">Candidatus Lloydbacteria bacterium RIFOXYC12_FULL_46_25</name>
    <dbReference type="NCBI Taxonomy" id="1798670"/>
    <lineage>
        <taxon>Bacteria</taxon>
        <taxon>Candidatus Lloydiibacteriota</taxon>
    </lineage>
</organism>
<dbReference type="EMBL" id="MHLU01000176">
    <property type="protein sequence ID" value="OGZ16350.1"/>
    <property type="molecule type" value="Genomic_DNA"/>
</dbReference>
<feature type="region of interest" description="Disordered" evidence="1">
    <location>
        <begin position="50"/>
        <end position="69"/>
    </location>
</feature>
<sequence>MNNIPVHKSLEELESDYNSACQSLPSTVVDLVIKGLPLVDKALENSPKVQHLRQTWSQLQERRRHSATN</sequence>
<proteinExistence type="predicted"/>